<dbReference type="RefSeq" id="WP_345211479.1">
    <property type="nucleotide sequence ID" value="NZ_BAABFT010000006.1"/>
</dbReference>
<evidence type="ECO:0008006" key="3">
    <source>
        <dbReference type="Google" id="ProtNLM"/>
    </source>
</evidence>
<name>A0ABP8GGX8_9SPHI</name>
<dbReference type="Proteomes" id="UP001500582">
    <property type="component" value="Unassembled WGS sequence"/>
</dbReference>
<evidence type="ECO:0000313" key="2">
    <source>
        <dbReference type="Proteomes" id="UP001500582"/>
    </source>
</evidence>
<gene>
    <name evidence="1" type="ORF">GCM10023149_25540</name>
</gene>
<dbReference type="EMBL" id="BAABFT010000006">
    <property type="protein sequence ID" value="GAA4324153.1"/>
    <property type="molecule type" value="Genomic_DNA"/>
</dbReference>
<reference evidence="2" key="1">
    <citation type="journal article" date="2019" name="Int. J. Syst. Evol. Microbiol.">
        <title>The Global Catalogue of Microorganisms (GCM) 10K type strain sequencing project: providing services to taxonomists for standard genome sequencing and annotation.</title>
        <authorList>
            <consortium name="The Broad Institute Genomics Platform"/>
            <consortium name="The Broad Institute Genome Sequencing Center for Infectious Disease"/>
            <person name="Wu L."/>
            <person name="Ma J."/>
        </authorList>
    </citation>
    <scope>NUCLEOTIDE SEQUENCE [LARGE SCALE GENOMIC DNA]</scope>
    <source>
        <strain evidence="2">JCM 17705</strain>
    </source>
</reference>
<keyword evidence="2" id="KW-1185">Reference proteome</keyword>
<comment type="caution">
    <text evidence="1">The sequence shown here is derived from an EMBL/GenBank/DDBJ whole genome shotgun (WGS) entry which is preliminary data.</text>
</comment>
<sequence length="176" mass="19660">MFKPRDTFRFLLTGFPLLFLALGLALSGCHINPAVQGSGEAYLQGQWQQDSLAGREKLLTYASADFTFTCDSFYVRINTTTKVKYVADSCMGKGQWTEYAKGHYEQKNDTLHLKGLFCNADYSIKSPGTCLRVGVYEDFLRVTKKTDSVIQLSGSADMIPVDLHLIKRIACNPKPL</sequence>
<proteinExistence type="predicted"/>
<protein>
    <recommendedName>
        <fullName evidence="3">Fumarate hydratase</fullName>
    </recommendedName>
</protein>
<organism evidence="1 2">
    <name type="scientific">Mucilaginibacter gynuensis</name>
    <dbReference type="NCBI Taxonomy" id="1302236"/>
    <lineage>
        <taxon>Bacteria</taxon>
        <taxon>Pseudomonadati</taxon>
        <taxon>Bacteroidota</taxon>
        <taxon>Sphingobacteriia</taxon>
        <taxon>Sphingobacteriales</taxon>
        <taxon>Sphingobacteriaceae</taxon>
        <taxon>Mucilaginibacter</taxon>
    </lineage>
</organism>
<dbReference type="PROSITE" id="PS51257">
    <property type="entry name" value="PROKAR_LIPOPROTEIN"/>
    <property type="match status" value="1"/>
</dbReference>
<evidence type="ECO:0000313" key="1">
    <source>
        <dbReference type="EMBL" id="GAA4324153.1"/>
    </source>
</evidence>
<accession>A0ABP8GGX8</accession>